<reference evidence="25 26" key="2">
    <citation type="journal article" date="2021" name="J. Hered.">
        <title>Feather Gene Expression Elucidates the Developmental Basis of Plumage Iridescence in African Starlings.</title>
        <authorList>
            <person name="Rubenstein D.R."/>
            <person name="Corvelo A."/>
            <person name="MacManes M.D."/>
            <person name="Maia R."/>
            <person name="Narzisi G."/>
            <person name="Rousaki A."/>
            <person name="Vandenabeele P."/>
            <person name="Shawkey M.D."/>
            <person name="Solomon J."/>
        </authorList>
    </citation>
    <scope>NUCLEOTIDE SEQUENCE [LARGE SCALE GENOMIC DNA]</scope>
    <source>
        <strain evidence="25">SS15</strain>
    </source>
</reference>
<keyword evidence="10" id="KW-0735">Signal-anchor</keyword>
<evidence type="ECO:0000256" key="16">
    <source>
        <dbReference type="ARBA" id="ARBA00048605"/>
    </source>
</evidence>
<feature type="active site" evidence="18">
    <location>
        <position position="437"/>
    </location>
</feature>
<feature type="active site" description="Proton donor" evidence="18">
    <location>
        <position position="304"/>
    </location>
</feature>
<name>A0A835TVV4_9PASS</name>
<dbReference type="GO" id="GO:0005509">
    <property type="term" value="F:calcium ion binding"/>
    <property type="evidence" value="ECO:0007669"/>
    <property type="project" value="InterPro"/>
</dbReference>
<reference evidence="24" key="1">
    <citation type="submission" date="2020-10" db="EMBL/GenBank/DDBJ databases">
        <title>Feather gene expression reveals the developmental basis of iridescence in African starlings.</title>
        <authorList>
            <person name="Rubenstein D.R."/>
        </authorList>
    </citation>
    <scope>NUCLEOTIDE SEQUENCE</scope>
    <source>
        <strain evidence="24">SS15</strain>
        <tissue evidence="24">Liver</tissue>
    </source>
</reference>
<keyword evidence="14 21" id="KW-0326">Glycosidase</keyword>
<feature type="region of interest" description="Disordered" evidence="22">
    <location>
        <begin position="100"/>
        <end position="152"/>
    </location>
</feature>
<feature type="binding site" evidence="19">
    <location>
        <position position="662"/>
    </location>
    <ligand>
        <name>Ca(2+)</name>
        <dbReference type="ChEBI" id="CHEBI:29108"/>
    </ligand>
</feature>
<feature type="region of interest" description="Disordered" evidence="22">
    <location>
        <begin position="188"/>
        <end position="216"/>
    </location>
</feature>
<dbReference type="GO" id="GO:0005975">
    <property type="term" value="P:carbohydrate metabolic process"/>
    <property type="evidence" value="ECO:0007669"/>
    <property type="project" value="InterPro"/>
</dbReference>
<dbReference type="EMBL" id="JADDUC020000023">
    <property type="protein sequence ID" value="KAI1231987.1"/>
    <property type="molecule type" value="Genomic_DNA"/>
</dbReference>
<feature type="non-terminal residue" evidence="24">
    <location>
        <position position="842"/>
    </location>
</feature>
<comment type="similarity">
    <text evidence="4 21">Belongs to the glycosyl hydrolase 47 family.</text>
</comment>
<proteinExistence type="inferred from homology"/>
<evidence type="ECO:0000256" key="6">
    <source>
        <dbReference type="ARBA" id="ARBA00022723"/>
    </source>
</evidence>
<feature type="active site" description="Proton donor" evidence="18">
    <location>
        <position position="544"/>
    </location>
</feature>
<evidence type="ECO:0000256" key="12">
    <source>
        <dbReference type="ARBA" id="ARBA00023136"/>
    </source>
</evidence>
<dbReference type="EMBL" id="JADDUC010000115">
    <property type="protein sequence ID" value="KAG0118339.1"/>
    <property type="molecule type" value="Genomic_DNA"/>
</dbReference>
<feature type="disulfide bond" evidence="20">
    <location>
        <begin position="501"/>
        <end position="530"/>
    </location>
</feature>
<comment type="catalytic activity">
    <reaction evidence="16">
        <text>N(4)-(alpha-D-Man-(1-&gt;2)-alpha-D-Man-(1-&gt;2)-alpha-D-Man-(1-&gt;3)-[alpha-D-Man-(1-&gt;2)-alpha-D-Man-(1-&gt;3)-[alpha-D-Man-(1-&gt;2)-alpha-D-Man-(1-&gt;6)]-alpha-D-Man-(1-&gt;6)]-beta-D-Man-(1-&gt;4)-beta-D-GlcNAc-(1-&gt;4)-beta-D-GlcNAc)-L-asparaginyl-[protein] (N-glucan mannose isomer 9A1,2,3B1,2,3) + 4 H2O = N(4)-(alpha-D-Man-(1-&gt;3)-[alpha-D-Man-(1-&gt;3)-[alpha-D-Man-(1-&gt;6)]-alpha-D-Man-(1-&gt;6)]-beta-D-Man-(1-&gt;4)-beta-D-GlcNAc-(1-&gt;4)-beta-D-GlcNAc)-L-asparaginyl-[protein] (N-glucan mannose isomer 5A1,2) + 4 beta-D-mannose</text>
        <dbReference type="Rhea" id="RHEA:56008"/>
        <dbReference type="Rhea" id="RHEA-COMP:14356"/>
        <dbReference type="Rhea" id="RHEA-COMP:14367"/>
        <dbReference type="ChEBI" id="CHEBI:15377"/>
        <dbReference type="ChEBI" id="CHEBI:28563"/>
        <dbReference type="ChEBI" id="CHEBI:59087"/>
        <dbReference type="ChEBI" id="CHEBI:139493"/>
        <dbReference type="EC" id="3.2.1.113"/>
    </reaction>
</comment>
<dbReference type="AlphaFoldDB" id="A0A835TVV4"/>
<feature type="transmembrane region" description="Helical" evidence="23">
    <location>
        <begin position="56"/>
        <end position="76"/>
    </location>
</feature>
<evidence type="ECO:0000256" key="11">
    <source>
        <dbReference type="ARBA" id="ARBA00022989"/>
    </source>
</evidence>
<feature type="region of interest" description="Disordered" evidence="22">
    <location>
        <begin position="790"/>
        <end position="842"/>
    </location>
</feature>
<comment type="cofactor">
    <cofactor evidence="1 19">
        <name>Ca(2+)</name>
        <dbReference type="ChEBI" id="CHEBI:29108"/>
    </cofactor>
</comment>
<evidence type="ECO:0000313" key="26">
    <source>
        <dbReference type="Proteomes" id="UP000618051"/>
    </source>
</evidence>
<comment type="subcellular location">
    <subcellularLocation>
        <location evidence="2">Endoplasmic reticulum membrane</location>
        <topology evidence="2">Single-pass type II membrane protein</topology>
    </subcellularLocation>
</comment>
<accession>A0A835TVV4</accession>
<dbReference type="PANTHER" id="PTHR11742:SF55">
    <property type="entry name" value="ENDOPLASMIC RETICULUM MANNOSYL-OLIGOSACCHARIDE 1,2-ALPHA-MANNOSIDASE"/>
    <property type="match status" value="1"/>
</dbReference>
<evidence type="ECO:0000256" key="15">
    <source>
        <dbReference type="ARBA" id="ARBA00047669"/>
    </source>
</evidence>
<comment type="pathway">
    <text evidence="3">Protein modification; protein glycosylation.</text>
</comment>
<sequence>MYSGAAAAAGPPRRDFISVTLGPEEAVGVGGYNNSKAWRRRSCWRKWKQLSRLQRSVILFLFAFLAVCGVISYTSMGEAWKSITNKSLDDQRTEEEIPRLKLANPAVLPAPQKADANHGDYPELSLQKPPKPPHVRRGPSNLQIKAPRRDTRLKTQHNTMRAVEELVEADKVEKTEKSIISWRGAVIEPDQSTESPSSKIMEPEKPSSVEAEAQKEPVPINERQLAVIEAFRHAWKGYKDFAWGHDELKPLSKSYSEWFGLGLTLIDALDTMWILGLKEEFEEARKWVANDLVFDKNVDVNLFESTIRILGGLLSTYHLSGDSLFLEKAKDIGNRLMPAFKTPSKIPYSDVNIGRGTAHPPRWTSDSTVAEVTSIQLEFRELSRLTGDEKFQKAVDEVMKHVHTLSGKNDGLVPMFINTNSGQFTHLGVYTLGARADSYYEYLLKQWIQGGKKENELLEDYMRAIEGVKKHLLQRSEPKKLTFVGELAHGHFSAKMDHLVCFLPGTLALGAHNGLAAEHMKLAETLIETCYQMYAQVETGLSPEIVHFNLHAQKGHKDVEIKPADRHNLLRPETVESLFYMYRFTGDKKYQDWGWEILQNFNRYTRVPTGGYTSINNVQNPSNPEPRDKMESFFLGETLKYMFLLFSDDIDLINLDKYIFNTEAHPLPIWPKHVLVQVAAHSAHLVSPSVVGLKRPKSTWSAALRPCANTQTHQVVVQTLVWECVFLNNDQEVIKQTPEGNWVPSVARGSMSRVPVQQSLCDLLHSVLQHPPCHPNAGSHVPAVGHRTAAFPLHPTTSGHSAKHHDRHREGGVAPPSLSPLGHCRHHSSPVRLHGTVLPTVP</sequence>
<dbReference type="GO" id="GO:0036503">
    <property type="term" value="P:ERAD pathway"/>
    <property type="evidence" value="ECO:0007669"/>
    <property type="project" value="UniProtKB-ARBA"/>
</dbReference>
<evidence type="ECO:0000256" key="20">
    <source>
        <dbReference type="PIRSR" id="PIRSR601382-3"/>
    </source>
</evidence>
<keyword evidence="9 19" id="KW-0106">Calcium</keyword>
<keyword evidence="5 23" id="KW-0812">Transmembrane</keyword>
<feature type="active site" evidence="18">
    <location>
        <position position="573"/>
    </location>
</feature>
<evidence type="ECO:0000256" key="17">
    <source>
        <dbReference type="ARBA" id="ARBA00053655"/>
    </source>
</evidence>
<evidence type="ECO:0000256" key="8">
    <source>
        <dbReference type="ARBA" id="ARBA00022824"/>
    </source>
</evidence>
<evidence type="ECO:0000256" key="5">
    <source>
        <dbReference type="ARBA" id="ARBA00022692"/>
    </source>
</evidence>
<dbReference type="PANTHER" id="PTHR11742">
    <property type="entry name" value="MANNOSYL-OLIGOSACCHARIDE ALPHA-1,2-MANNOSIDASE-RELATED"/>
    <property type="match status" value="1"/>
</dbReference>
<evidence type="ECO:0000256" key="22">
    <source>
        <dbReference type="SAM" id="MobiDB-lite"/>
    </source>
</evidence>
<gene>
    <name evidence="25" type="ORF">IHE44_0007031</name>
    <name evidence="24" type="ORF">IHE44_001268</name>
</gene>
<evidence type="ECO:0000313" key="25">
    <source>
        <dbReference type="EMBL" id="KAI1231987.1"/>
    </source>
</evidence>
<evidence type="ECO:0000313" key="24">
    <source>
        <dbReference type="EMBL" id="KAG0118339.1"/>
    </source>
</evidence>
<evidence type="ECO:0000256" key="13">
    <source>
        <dbReference type="ARBA" id="ARBA00023157"/>
    </source>
</evidence>
<evidence type="ECO:0000256" key="10">
    <source>
        <dbReference type="ARBA" id="ARBA00022968"/>
    </source>
</evidence>
<comment type="catalytic activity">
    <reaction evidence="15">
        <text>N(4)-(alpha-D-Man-(1-&gt;2)-alpha-D-Man-(1-&gt;2)-alpha-D-Man-(1-&gt;3)-[alpha-D-Man-(1-&gt;3)-[alpha-D-Man-(1-&gt;2)-alpha-D-Man-(1-&gt;6)]-alpha-D-Man-(1-&gt;6)]-beta-D-Man-(1-&gt;4)-beta-D-GlcNAc-(1-&gt;4)-beta-D-GlcNAc)-L-asparaginyl-[protein] (N-glucan mannose isomer 8A1,2,3B1,3) + 3 H2O = N(4)-(alpha-D-Man-(1-&gt;3)-[alpha-D-Man-(1-&gt;3)-[alpha-D-Man-(1-&gt;6)]-alpha-D-Man-(1-&gt;6)]-beta-D-Man-(1-&gt;4)-beta-D-GlcNAc-(1-&gt;4)-beta-D-GlcNAc)-L-asparaginyl-[protein] (N-glucan mannose isomer 5A1,2) + 3 beta-D-mannose</text>
        <dbReference type="Rhea" id="RHEA:56028"/>
        <dbReference type="Rhea" id="RHEA-COMP:14358"/>
        <dbReference type="Rhea" id="RHEA-COMP:14367"/>
        <dbReference type="ChEBI" id="CHEBI:15377"/>
        <dbReference type="ChEBI" id="CHEBI:28563"/>
        <dbReference type="ChEBI" id="CHEBI:59087"/>
        <dbReference type="ChEBI" id="CHEBI:60628"/>
        <dbReference type="EC" id="3.2.1.113"/>
    </reaction>
</comment>
<evidence type="ECO:0000256" key="1">
    <source>
        <dbReference type="ARBA" id="ARBA00001913"/>
    </source>
</evidence>
<keyword evidence="6 19" id="KW-0479">Metal-binding</keyword>
<feature type="compositionally biased region" description="Basic and acidic residues" evidence="22">
    <location>
        <begin position="201"/>
        <end position="215"/>
    </location>
</feature>
<keyword evidence="26" id="KW-1185">Reference proteome</keyword>
<evidence type="ECO:0000256" key="9">
    <source>
        <dbReference type="ARBA" id="ARBA00022837"/>
    </source>
</evidence>
<comment type="caution">
    <text evidence="24">The sequence shown here is derived from an EMBL/GenBank/DDBJ whole genome shotgun (WGS) entry which is preliminary data.</text>
</comment>
<evidence type="ECO:0000256" key="18">
    <source>
        <dbReference type="PIRSR" id="PIRSR601382-1"/>
    </source>
</evidence>
<dbReference type="InterPro" id="IPR036026">
    <property type="entry name" value="Seven-hairpin_glycosidases"/>
</dbReference>
<evidence type="ECO:0000256" key="3">
    <source>
        <dbReference type="ARBA" id="ARBA00004922"/>
    </source>
</evidence>
<evidence type="ECO:0000256" key="23">
    <source>
        <dbReference type="SAM" id="Phobius"/>
    </source>
</evidence>
<dbReference type="Proteomes" id="UP000618051">
    <property type="component" value="Unassembled WGS sequence"/>
</dbReference>
<evidence type="ECO:0000256" key="2">
    <source>
        <dbReference type="ARBA" id="ARBA00004648"/>
    </source>
</evidence>
<protein>
    <recommendedName>
        <fullName evidence="21">alpha-1,2-Mannosidase</fullName>
        <ecNumber evidence="21">3.2.1.-</ecNumber>
    </recommendedName>
</protein>
<dbReference type="OrthoDB" id="8118055at2759"/>
<dbReference type="Gene3D" id="1.50.10.10">
    <property type="match status" value="1"/>
</dbReference>
<keyword evidence="11 23" id="KW-1133">Transmembrane helix</keyword>
<keyword evidence="13 20" id="KW-1015">Disulfide bond</keyword>
<reference evidence="25" key="3">
    <citation type="submission" date="2022-01" db="EMBL/GenBank/DDBJ databases">
        <authorList>
            <person name="Rubenstein D.R."/>
        </authorList>
    </citation>
    <scope>NUCLEOTIDE SEQUENCE</scope>
    <source>
        <strain evidence="25">SS15</strain>
        <tissue evidence="25">Liver</tissue>
    </source>
</reference>
<dbReference type="InterPro" id="IPR050749">
    <property type="entry name" value="Glycosyl_Hydrolase_47"/>
</dbReference>
<dbReference type="GO" id="GO:0004571">
    <property type="term" value="F:mannosyl-oligosaccharide 1,2-alpha-mannosidase activity"/>
    <property type="evidence" value="ECO:0007669"/>
    <property type="project" value="UniProtKB-EC"/>
</dbReference>
<evidence type="ECO:0000256" key="14">
    <source>
        <dbReference type="ARBA" id="ARBA00023295"/>
    </source>
</evidence>
<keyword evidence="8" id="KW-0256">Endoplasmic reticulum</keyword>
<dbReference type="GO" id="GO:0005789">
    <property type="term" value="C:endoplasmic reticulum membrane"/>
    <property type="evidence" value="ECO:0007669"/>
    <property type="project" value="UniProtKB-SubCell"/>
</dbReference>
<evidence type="ECO:0000256" key="4">
    <source>
        <dbReference type="ARBA" id="ARBA00007658"/>
    </source>
</evidence>
<dbReference type="InterPro" id="IPR012341">
    <property type="entry name" value="6hp_glycosidase-like_sf"/>
</dbReference>
<organism evidence="24">
    <name type="scientific">Lamprotornis superbus</name>
    <dbReference type="NCBI Taxonomy" id="245042"/>
    <lineage>
        <taxon>Eukaryota</taxon>
        <taxon>Metazoa</taxon>
        <taxon>Chordata</taxon>
        <taxon>Craniata</taxon>
        <taxon>Vertebrata</taxon>
        <taxon>Euteleostomi</taxon>
        <taxon>Archelosauria</taxon>
        <taxon>Archosauria</taxon>
        <taxon>Dinosauria</taxon>
        <taxon>Saurischia</taxon>
        <taxon>Theropoda</taxon>
        <taxon>Coelurosauria</taxon>
        <taxon>Aves</taxon>
        <taxon>Neognathae</taxon>
        <taxon>Neoaves</taxon>
        <taxon>Telluraves</taxon>
        <taxon>Australaves</taxon>
        <taxon>Passeriformes</taxon>
        <taxon>Sturnidae</taxon>
        <taxon>Lamprotornis</taxon>
    </lineage>
</organism>
<evidence type="ECO:0000256" key="19">
    <source>
        <dbReference type="PIRSR" id="PIRSR601382-2"/>
    </source>
</evidence>
<comment type="function">
    <text evidence="17">Involved in glycoprotein quality control targeting of misfolded glycoproteins for degradation. It primarily trims a single alpha-1,2-linked mannose residue from Man(9)GlcNAc(2) to produce Man(8)GlcNAc(2), but at high enzyme concentrations, as found in the ER quality control compartment (ERQC), it further trims the carbohydrates to Man(5-6)GlcNAc(2).</text>
</comment>
<dbReference type="SUPFAM" id="SSF48225">
    <property type="entry name" value="Seven-hairpin glycosidases"/>
    <property type="match status" value="1"/>
</dbReference>
<evidence type="ECO:0000256" key="21">
    <source>
        <dbReference type="RuleBase" id="RU361193"/>
    </source>
</evidence>
<dbReference type="PRINTS" id="PR00747">
    <property type="entry name" value="GLYHDRLASE47"/>
</dbReference>
<dbReference type="Pfam" id="PF01532">
    <property type="entry name" value="Glyco_hydro_47"/>
    <property type="match status" value="1"/>
</dbReference>
<dbReference type="InterPro" id="IPR001382">
    <property type="entry name" value="Glyco_hydro_47"/>
</dbReference>
<keyword evidence="7 21" id="KW-0378">Hydrolase</keyword>
<keyword evidence="12 23" id="KW-0472">Membrane</keyword>
<dbReference type="FunFam" id="1.50.10.10:FF:000010">
    <property type="entry name" value="alpha-1,2-Mannosidase"/>
    <property type="match status" value="1"/>
</dbReference>
<evidence type="ECO:0000256" key="7">
    <source>
        <dbReference type="ARBA" id="ARBA00022801"/>
    </source>
</evidence>
<dbReference type="EC" id="3.2.1.-" evidence="21"/>